<gene>
    <name evidence="1" type="ORF">SPISAL_04820</name>
</gene>
<dbReference type="KEGG" id="ssal:SPISAL_04820"/>
<reference evidence="1 2" key="1">
    <citation type="journal article" date="2013" name="Genome Announc.">
        <title>Draft Genome of Spiribacter salinus M19-40, an Abundant Gammaproteobacterium in Aquatic Hypersaline Environments.</title>
        <authorList>
            <person name="Leon M.J."/>
            <person name="Ghai R."/>
            <person name="Fernandez A.B."/>
            <person name="Sanchez-Porro C."/>
            <person name="Rodriguez-Valera F."/>
            <person name="Ventosa A."/>
        </authorList>
    </citation>
    <scope>NUCLEOTIDE SEQUENCE [LARGE SCALE GENOMIC DNA]</scope>
    <source>
        <strain evidence="1">M19-40</strain>
    </source>
</reference>
<accession>R4VNB4</accession>
<dbReference type="HOGENOM" id="CLU_1905447_0_0_6"/>
<organism evidence="1 2">
    <name type="scientific">Spiribacter salinus M19-40</name>
    <dbReference type="NCBI Taxonomy" id="1260251"/>
    <lineage>
        <taxon>Bacteria</taxon>
        <taxon>Pseudomonadati</taxon>
        <taxon>Pseudomonadota</taxon>
        <taxon>Gammaproteobacteria</taxon>
        <taxon>Chromatiales</taxon>
        <taxon>Ectothiorhodospiraceae</taxon>
        <taxon>Spiribacter</taxon>
    </lineage>
</organism>
<dbReference type="OrthoDB" id="6699890at2"/>
<protein>
    <submittedName>
        <fullName evidence="1">Uncharacterized protein</fullName>
    </submittedName>
</protein>
<dbReference type="EMBL" id="CP005963">
    <property type="protein sequence ID" value="AGM41058.1"/>
    <property type="molecule type" value="Genomic_DNA"/>
</dbReference>
<name>R4VNB4_9GAMM</name>
<sequence>MPGMPSAGRHEFNVDGFEYVLVLSEAGNLALALTGGHLPNRGSLTALYREHDPFEKWEDYEPGVELLDDIDIGINAFRLMREVRGRINGWINRTRPSYFIISPDTQRKAAIYARVSALLARRIRGYHCQQIGQ</sequence>
<dbReference type="RefSeq" id="WP_016353365.1">
    <property type="nucleotide sequence ID" value="NC_021291.1"/>
</dbReference>
<evidence type="ECO:0000313" key="2">
    <source>
        <dbReference type="Proteomes" id="UP000017881"/>
    </source>
</evidence>
<keyword evidence="2" id="KW-1185">Reference proteome</keyword>
<evidence type="ECO:0000313" key="1">
    <source>
        <dbReference type="EMBL" id="AGM41058.1"/>
    </source>
</evidence>
<dbReference type="AlphaFoldDB" id="R4VNB4"/>
<proteinExistence type="predicted"/>
<dbReference type="Proteomes" id="UP000017881">
    <property type="component" value="Chromosome"/>
</dbReference>